<feature type="binding site" evidence="2">
    <location>
        <position position="217"/>
    </location>
    <ligand>
        <name>substrate</name>
    </ligand>
</feature>
<dbReference type="Pfam" id="PF01341">
    <property type="entry name" value="Glyco_hydro_6"/>
    <property type="match status" value="1"/>
</dbReference>
<dbReference type="Proteomes" id="UP000482800">
    <property type="component" value="Unassembled WGS sequence"/>
</dbReference>
<keyword evidence="5" id="KW-1185">Reference proteome</keyword>
<keyword evidence="3" id="KW-0624">Polysaccharide degradation</keyword>
<reference evidence="4 5" key="1">
    <citation type="submission" date="2020-03" db="EMBL/GenBank/DDBJ databases">
        <title>Whole genome shotgun sequence of Phytohabitans houttuyneae NBRC 108639.</title>
        <authorList>
            <person name="Komaki H."/>
            <person name="Tamura T."/>
        </authorList>
    </citation>
    <scope>NUCLEOTIDE SEQUENCE [LARGE SCALE GENOMIC DNA]</scope>
    <source>
        <strain evidence="4 5">NBRC 108639</strain>
    </source>
</reference>
<name>A0A6V8KG15_9ACTN</name>
<feature type="chain" id="PRO_5029034894" description="Glucanase" evidence="3">
    <location>
        <begin position="31"/>
        <end position="432"/>
    </location>
</feature>
<dbReference type="GO" id="GO:0004553">
    <property type="term" value="F:hydrolase activity, hydrolyzing O-glycosyl compounds"/>
    <property type="evidence" value="ECO:0007669"/>
    <property type="project" value="InterPro"/>
</dbReference>
<dbReference type="Gene3D" id="3.20.20.40">
    <property type="entry name" value="1, 4-beta cellobiohydrolase"/>
    <property type="match status" value="1"/>
</dbReference>
<feature type="binding site" evidence="2">
    <location>
        <position position="72"/>
    </location>
    <ligand>
        <name>substrate</name>
    </ligand>
</feature>
<dbReference type="EC" id="3.2.1.-" evidence="3"/>
<evidence type="ECO:0000256" key="3">
    <source>
        <dbReference type="RuleBase" id="RU361186"/>
    </source>
</evidence>
<keyword evidence="3" id="KW-0119">Carbohydrate metabolism</keyword>
<keyword evidence="3" id="KW-0326">Glycosidase</keyword>
<evidence type="ECO:0000313" key="4">
    <source>
        <dbReference type="EMBL" id="GFJ82320.1"/>
    </source>
</evidence>
<feature type="binding site" evidence="2">
    <location>
        <position position="257"/>
    </location>
    <ligand>
        <name>substrate</name>
    </ligand>
</feature>
<dbReference type="PANTHER" id="PTHR34876:SF4">
    <property type="entry name" value="1,4-BETA-D-GLUCAN CELLOBIOHYDROLASE C-RELATED"/>
    <property type="match status" value="1"/>
</dbReference>
<evidence type="ECO:0000256" key="2">
    <source>
        <dbReference type="PIRSR" id="PIRSR001100-2"/>
    </source>
</evidence>
<feature type="binding site" evidence="2">
    <location>
        <position position="74"/>
    </location>
    <ligand>
        <name>substrate</name>
    </ligand>
</feature>
<feature type="binding site" evidence="2">
    <location>
        <position position="371"/>
    </location>
    <ligand>
        <name>substrate</name>
    </ligand>
</feature>
<feature type="active site" description="Proton donor" evidence="1">
    <location>
        <position position="164"/>
    </location>
</feature>
<dbReference type="PIRSF" id="PIRSF001100">
    <property type="entry name" value="Beta_cellobiohydrolase"/>
    <property type="match status" value="1"/>
</dbReference>
<keyword evidence="3" id="KW-0378">Hydrolase</keyword>
<keyword evidence="3" id="KW-0732">Signal</keyword>
<comment type="caution">
    <text evidence="4">The sequence shown here is derived from an EMBL/GenBank/DDBJ whole genome shotgun (WGS) entry which is preliminary data.</text>
</comment>
<dbReference type="AlphaFoldDB" id="A0A6V8KG15"/>
<dbReference type="EMBL" id="BLPF01000002">
    <property type="protein sequence ID" value="GFJ82320.1"/>
    <property type="molecule type" value="Genomic_DNA"/>
</dbReference>
<protein>
    <recommendedName>
        <fullName evidence="3">Glucanase</fullName>
        <ecNumber evidence="3">3.2.1.-</ecNumber>
    </recommendedName>
</protein>
<feature type="active site" description="Proton acceptor" evidence="1">
    <location>
        <position position="373"/>
    </location>
</feature>
<accession>A0A6V8KG15</accession>
<gene>
    <name evidence="4" type="ORF">Phou_065000</name>
</gene>
<dbReference type="InterPro" id="IPR016288">
    <property type="entry name" value="Beta_cellobiohydrolase"/>
</dbReference>
<dbReference type="GO" id="GO:0030245">
    <property type="term" value="P:cellulose catabolic process"/>
    <property type="evidence" value="ECO:0007669"/>
    <property type="project" value="UniProtKB-KW"/>
</dbReference>
<dbReference type="SUPFAM" id="SSF51989">
    <property type="entry name" value="Glycosyl hydrolases family 6, cellulases"/>
    <property type="match status" value="1"/>
</dbReference>
<feature type="binding site" evidence="2">
    <location>
        <position position="367"/>
    </location>
    <ligand>
        <name>substrate</name>
    </ligand>
</feature>
<proteinExistence type="inferred from homology"/>
<evidence type="ECO:0000256" key="1">
    <source>
        <dbReference type="PIRSR" id="PIRSR001100-1"/>
    </source>
</evidence>
<comment type="similarity">
    <text evidence="3">Belongs to the glycosyl hydrolase family 6.</text>
</comment>
<keyword evidence="3" id="KW-0136">Cellulose degradation</keyword>
<dbReference type="InterPro" id="IPR036434">
    <property type="entry name" value="Beta_cellobiohydrolase_sf"/>
</dbReference>
<dbReference type="PANTHER" id="PTHR34876">
    <property type="match status" value="1"/>
</dbReference>
<feature type="signal peptide" evidence="3">
    <location>
        <begin position="1"/>
        <end position="30"/>
    </location>
</feature>
<evidence type="ECO:0000313" key="5">
    <source>
        <dbReference type="Proteomes" id="UP000482800"/>
    </source>
</evidence>
<sequence length="432" mass="45538">MQRFVGMRRFIIATATALLAVAAASGTAGAASQPTPANPYEGARVYVNPEWSAKALTEPGGDRVAHQPTAIWLDSIAAVHGDTGAMGLAAHLDQAVVQAAGEPMVVQVVLYNLPGRNCGRMASDGELGASDLPRYKAEFVDPIAAILARPAYAGLRIVTVVEPDSLPNLVTSTGWRYGATLLCDTMLANRGYVDGIGYALAALGALPNVFNYLDVSHHGVIGWEDNLAPTVSLLVQAAQASGSTTAAVRGFVTNTANYSALREPFIPMVYPYRYSRWVDWNQFNDEVTFAGFAAGIGFLVDTSRNGWGGPARPVAPSTSMDPNVFVDESRIDRRVTKGNYCNQAGAGLGERPTAAPAEGIHAYAWIKPPGESDGASIPIPGAAAFDRMCDPTFTGPPRGSSTHTGALAGAPPFGAWFPAQFQQLMQNAYPPL</sequence>
<organism evidence="4 5">
    <name type="scientific">Phytohabitans houttuyneae</name>
    <dbReference type="NCBI Taxonomy" id="1076126"/>
    <lineage>
        <taxon>Bacteria</taxon>
        <taxon>Bacillati</taxon>
        <taxon>Actinomycetota</taxon>
        <taxon>Actinomycetes</taxon>
        <taxon>Micromonosporales</taxon>
        <taxon>Micromonosporaceae</taxon>
    </lineage>
</organism>
<reference evidence="4 5" key="2">
    <citation type="submission" date="2020-03" db="EMBL/GenBank/DDBJ databases">
        <authorList>
            <person name="Ichikawa N."/>
            <person name="Kimura A."/>
            <person name="Kitahashi Y."/>
            <person name="Uohara A."/>
        </authorList>
    </citation>
    <scope>NUCLEOTIDE SEQUENCE [LARGE SCALE GENOMIC DNA]</scope>
    <source>
        <strain evidence="4 5">NBRC 108639</strain>
    </source>
</reference>
<dbReference type="PRINTS" id="PR00733">
    <property type="entry name" value="GLHYDRLASE6"/>
</dbReference>